<feature type="region of interest" description="Disordered" evidence="4">
    <location>
        <begin position="1"/>
        <end position="21"/>
    </location>
</feature>
<accession>A0AA46YNK9</accession>
<evidence type="ECO:0000313" key="7">
    <source>
        <dbReference type="Proteomes" id="UP001164390"/>
    </source>
</evidence>
<dbReference type="Pfam" id="PF00392">
    <property type="entry name" value="GntR"/>
    <property type="match status" value="1"/>
</dbReference>
<keyword evidence="7" id="KW-1185">Reference proteome</keyword>
<dbReference type="InterPro" id="IPR008920">
    <property type="entry name" value="TF_FadR/GntR_C"/>
</dbReference>
<evidence type="ECO:0000256" key="4">
    <source>
        <dbReference type="SAM" id="MobiDB-lite"/>
    </source>
</evidence>
<name>A0AA46YNK9_9ACTN</name>
<protein>
    <submittedName>
        <fullName evidence="6">GntR family transcriptional regulator</fullName>
    </submittedName>
</protein>
<dbReference type="KEGG" id="sgrg:L0C25_11090"/>
<dbReference type="PANTHER" id="PTHR43537">
    <property type="entry name" value="TRANSCRIPTIONAL REGULATOR, GNTR FAMILY"/>
    <property type="match status" value="1"/>
</dbReference>
<evidence type="ECO:0000256" key="1">
    <source>
        <dbReference type="ARBA" id="ARBA00023015"/>
    </source>
</evidence>
<dbReference type="InterPro" id="IPR036388">
    <property type="entry name" value="WH-like_DNA-bd_sf"/>
</dbReference>
<dbReference type="PROSITE" id="PS50949">
    <property type="entry name" value="HTH_GNTR"/>
    <property type="match status" value="1"/>
</dbReference>
<dbReference type="SUPFAM" id="SSF48008">
    <property type="entry name" value="GntR ligand-binding domain-like"/>
    <property type="match status" value="1"/>
</dbReference>
<dbReference type="CDD" id="cd07377">
    <property type="entry name" value="WHTH_GntR"/>
    <property type="match status" value="1"/>
</dbReference>
<gene>
    <name evidence="6" type="ORF">L0C25_11090</name>
</gene>
<evidence type="ECO:0000256" key="3">
    <source>
        <dbReference type="ARBA" id="ARBA00023163"/>
    </source>
</evidence>
<dbReference type="InterPro" id="IPR000524">
    <property type="entry name" value="Tscrpt_reg_HTH_GntR"/>
</dbReference>
<evidence type="ECO:0000256" key="2">
    <source>
        <dbReference type="ARBA" id="ARBA00023125"/>
    </source>
</evidence>
<dbReference type="Proteomes" id="UP001164390">
    <property type="component" value="Chromosome"/>
</dbReference>
<dbReference type="InterPro" id="IPR036390">
    <property type="entry name" value="WH_DNA-bd_sf"/>
</dbReference>
<keyword evidence="3" id="KW-0804">Transcription</keyword>
<keyword evidence="2" id="KW-0238">DNA-binding</keyword>
<dbReference type="SMART" id="SM00895">
    <property type="entry name" value="FCD"/>
    <property type="match status" value="1"/>
</dbReference>
<dbReference type="Pfam" id="PF07729">
    <property type="entry name" value="FCD"/>
    <property type="match status" value="1"/>
</dbReference>
<evidence type="ECO:0000313" key="6">
    <source>
        <dbReference type="EMBL" id="UYM07586.1"/>
    </source>
</evidence>
<feature type="domain" description="HTH gntR-type" evidence="5">
    <location>
        <begin position="17"/>
        <end position="84"/>
    </location>
</feature>
<reference evidence="6" key="1">
    <citation type="submission" date="2022-01" db="EMBL/GenBank/DDBJ databases">
        <title>Nocardioidaceae gen. sp. A5X3R13.</title>
        <authorList>
            <person name="Lopez Marin M.A."/>
            <person name="Uhlik O."/>
        </authorList>
    </citation>
    <scope>NUCLEOTIDE SEQUENCE</scope>
    <source>
        <strain evidence="6">A5X3R13</strain>
    </source>
</reference>
<dbReference type="Gene3D" id="1.10.10.10">
    <property type="entry name" value="Winged helix-like DNA-binding domain superfamily/Winged helix DNA-binding domain"/>
    <property type="match status" value="1"/>
</dbReference>
<dbReference type="SMART" id="SM00345">
    <property type="entry name" value="HTH_GNTR"/>
    <property type="match status" value="1"/>
</dbReference>
<proteinExistence type="predicted"/>
<dbReference type="SUPFAM" id="SSF46785">
    <property type="entry name" value="Winged helix' DNA-binding domain"/>
    <property type="match status" value="1"/>
</dbReference>
<dbReference type="InterPro" id="IPR011711">
    <property type="entry name" value="GntR_C"/>
</dbReference>
<dbReference type="RefSeq" id="WP_271636562.1">
    <property type="nucleotide sequence ID" value="NZ_CP094970.1"/>
</dbReference>
<dbReference type="Gene3D" id="1.20.120.530">
    <property type="entry name" value="GntR ligand-binding domain-like"/>
    <property type="match status" value="1"/>
</dbReference>
<dbReference type="EMBL" id="CP094970">
    <property type="protein sequence ID" value="UYM07586.1"/>
    <property type="molecule type" value="Genomic_DNA"/>
</dbReference>
<dbReference type="GO" id="GO:0003677">
    <property type="term" value="F:DNA binding"/>
    <property type="evidence" value="ECO:0007669"/>
    <property type="project" value="UniProtKB-KW"/>
</dbReference>
<evidence type="ECO:0000259" key="5">
    <source>
        <dbReference type="PROSITE" id="PS50949"/>
    </source>
</evidence>
<dbReference type="GO" id="GO:0003700">
    <property type="term" value="F:DNA-binding transcription factor activity"/>
    <property type="evidence" value="ECO:0007669"/>
    <property type="project" value="InterPro"/>
</dbReference>
<dbReference type="PRINTS" id="PR00035">
    <property type="entry name" value="HTHGNTR"/>
</dbReference>
<dbReference type="AlphaFoldDB" id="A0AA46YNK9"/>
<dbReference type="PANTHER" id="PTHR43537:SF5">
    <property type="entry name" value="UXU OPERON TRANSCRIPTIONAL REGULATOR"/>
    <property type="match status" value="1"/>
</dbReference>
<sequence length="218" mass="23331">MKGFRPQPVVKALPDKTPSSGRVHDALRTAILHGELAAGTSLGEAQIGEQLGVSRTPVREAFAELLNQGLLVEGARRQVVVADPSQEMIDEIVLMRDAVEPVIARQAAERMDVSDVDQLRLIMIRTRRAIEAGDGNAALDCDDDFHLHIPRAAGLGLAADAIRRFRGLTRLAVRHSVSDDAALRRIADDHDAIIEALASGDGESAAEAMAAHLASAPY</sequence>
<keyword evidence="1" id="KW-0805">Transcription regulation</keyword>
<organism evidence="6 7">
    <name type="scientific">Solicola gregarius</name>
    <dbReference type="NCBI Taxonomy" id="2908642"/>
    <lineage>
        <taxon>Bacteria</taxon>
        <taxon>Bacillati</taxon>
        <taxon>Actinomycetota</taxon>
        <taxon>Actinomycetes</taxon>
        <taxon>Propionibacteriales</taxon>
        <taxon>Nocardioidaceae</taxon>
        <taxon>Solicola</taxon>
    </lineage>
</organism>